<dbReference type="InParanoid" id="A0A0M8K548"/>
<gene>
    <name evidence="1" type="ORF">ARMA_0239</name>
</gene>
<name>A0A0M8K548_9CHLR</name>
<evidence type="ECO:0000313" key="1">
    <source>
        <dbReference type="EMBL" id="GAP61815.1"/>
    </source>
</evidence>
<comment type="caution">
    <text evidence="1">The sequence shown here is derived from an EMBL/GenBank/DDBJ whole genome shotgun (WGS) entry which is preliminary data.</text>
</comment>
<dbReference type="EMBL" id="BBZA01000015">
    <property type="protein sequence ID" value="GAP61815.1"/>
    <property type="molecule type" value="Genomic_DNA"/>
</dbReference>
<dbReference type="AlphaFoldDB" id="A0A0M8K548"/>
<sequence length="48" mass="5461">MPAHTTPLPFHKISLIVIERHNMHLENAKAPNVSVRRFVACWIVGETV</sequence>
<keyword evidence="2" id="KW-1185">Reference proteome</keyword>
<accession>A0A0M8K548</accession>
<organism evidence="1 2">
    <name type="scientific">Ardenticatena maritima</name>
    <dbReference type="NCBI Taxonomy" id="872965"/>
    <lineage>
        <taxon>Bacteria</taxon>
        <taxon>Bacillati</taxon>
        <taxon>Chloroflexota</taxon>
        <taxon>Ardenticatenia</taxon>
        <taxon>Ardenticatenales</taxon>
        <taxon>Ardenticatenaceae</taxon>
        <taxon>Ardenticatena</taxon>
    </lineage>
</organism>
<reference evidence="2" key="1">
    <citation type="submission" date="2015-08" db="EMBL/GenBank/DDBJ databases">
        <title>Draft Genome Sequence of a Heterotrophic Facultative Anaerobic Bacterium Ardenticatena maritima Strain 110S.</title>
        <authorList>
            <person name="Kawaichi S."/>
            <person name="Yoshida T."/>
            <person name="Sako Y."/>
            <person name="Nakamura R."/>
        </authorList>
    </citation>
    <scope>NUCLEOTIDE SEQUENCE [LARGE SCALE GENOMIC DNA]</scope>
    <source>
        <strain evidence="2">110S</strain>
    </source>
</reference>
<dbReference type="Proteomes" id="UP000037784">
    <property type="component" value="Unassembled WGS sequence"/>
</dbReference>
<protein>
    <submittedName>
        <fullName evidence="1">Uncharacterized protein</fullName>
    </submittedName>
</protein>
<evidence type="ECO:0000313" key="2">
    <source>
        <dbReference type="Proteomes" id="UP000037784"/>
    </source>
</evidence>
<proteinExistence type="predicted"/>